<dbReference type="Gene3D" id="1.10.10.2660">
    <property type="entry name" value="Ubiquitin-activating enzyme E1, SCCH domain"/>
    <property type="match status" value="1"/>
</dbReference>
<dbReference type="GO" id="GO:0005509">
    <property type="term" value="F:calcium ion binding"/>
    <property type="evidence" value="ECO:0007669"/>
    <property type="project" value="UniProtKB-UniRule"/>
</dbReference>
<comment type="caution">
    <text evidence="16">The sequence shown here is derived from an EMBL/GenBank/DDBJ whole genome shotgun (WGS) entry which is preliminary data.</text>
</comment>
<dbReference type="PROSITE" id="PS00865">
    <property type="entry name" value="UBIQUITIN_ACTIVAT_2"/>
    <property type="match status" value="1"/>
</dbReference>
<comment type="subcellular location">
    <subcellularLocation>
        <location evidence="1">Membrane</location>
    </subcellularLocation>
</comment>
<comment type="pathway">
    <text evidence="2">Protein modification; protein ubiquitination.</text>
</comment>
<dbReference type="PRINTS" id="PR00205">
    <property type="entry name" value="CADHERIN"/>
</dbReference>
<dbReference type="Gene3D" id="3.50.50.80">
    <property type="entry name" value="Ubiquitin-activating enzyme E1, inactive adenylation domain, subdomain 1"/>
    <property type="match status" value="1"/>
</dbReference>
<evidence type="ECO:0000256" key="12">
    <source>
        <dbReference type="PROSITE-ProRule" id="PRU10132"/>
    </source>
</evidence>
<evidence type="ECO:0000313" key="16">
    <source>
        <dbReference type="EMBL" id="KAB1263950.1"/>
    </source>
</evidence>
<dbReference type="FunFam" id="2.40.30.180:FF:000001">
    <property type="entry name" value="ubiquitin-like modifier-activating enzyme 1"/>
    <property type="match status" value="1"/>
</dbReference>
<dbReference type="Pfam" id="PF10585">
    <property type="entry name" value="UBA_E1_SCCH"/>
    <property type="match status" value="1"/>
</dbReference>
<feature type="domain" description="Cadherin" evidence="15">
    <location>
        <begin position="1431"/>
        <end position="1541"/>
    </location>
</feature>
<dbReference type="InterPro" id="IPR020894">
    <property type="entry name" value="Cadherin_CS"/>
</dbReference>
<dbReference type="FunFam" id="2.60.40.60:FF:000268">
    <property type="entry name" value="Cadherin related family member 4"/>
    <property type="match status" value="1"/>
</dbReference>
<sequence>MNVLETSKLLDEELYSRQLYVLGLPAMQRIQGAKVLLSGLQGLGAEIAKNLVLMGVGILTLHDPHPTCWSDLAAQFFLSEQDLGRSRAEASQELLAKLNGAVQVCIHTGDITEDLLLDFQVVVLTASKLEEQLKVGTFCHKHGVCFLVADTRGLVGQLFCDFGEDFTVEDPTEAEPLRATIQHISQGSPGILTLREEADAHHFHNGDLVTFSGIEGMVELNGCAPRPLHMREDGTLEIGNTATFSRYLRGGAVTEVKRPRTVKHEPLDAALLQPRVVAQSPQEVHRAHCLHRAFRALHTFQQLHGRPPRRWDPVDAEMVVGLAQALEPLKGTEGESSEEQLDEALVRTVALSSAGSLSPIATMLGAVAAQEVLKAVSKKFMPLDQWLYFDALDCLPEDEEPFLNPEDYAPRDCRYDGQIAVFGAGFQKKLSHQHYLLVGAGAIGCELLKGFALVGLGAGGSGGVTVADMDHVERSNLSRQFLFRPQDIGRPKAEVAAEAAHHLNSNLKVTPLTYPLDPTTEHIYGDNFFSNVDGVAAALDSFQARHYVAARCTHYLKPLLEAGTNGTRGSACVFMPDVTDVYRGPASDADSEDASYPVCTVRYFPSTAKHTLQWARDEFEGLFHLSAETIKRYQQEGHPQGALISLADMDGPQVLTLLQVVLGVLRERPQTWRDCVLWALGHWQLCFHYGIIQLLRLFPPDKVLEDGTPFWSSPRQCPQPLEFDASQDMHLLYVLAAANLYAQMHGLPGSRDQTELRGLLKLLPLPDLQDLAPIFASDLELAWASAELGPEHLKKLHEALEIWSTGPPLEPLMFEKDNDNNFHVDFVTAAACLRAQNYGIPPANRTKSKRIVGRIIPAVATTTAAVAGLVGLELYKVVGGPRPLSAFRHNYLHLAENYFSRWVPFAPAIQKFQHLEWTCWKRLEVPAGEPERTLESLLAHLQELLGVRVTMLLRGPAVLYSAGWSLEKQAWHLPLSLSSGHYGAAQAPGASCCFGCLCLNHLFLTDLHCLPWFINVSESQGPGTILQSFFFNCSSYIPTLKLLHVQPPTNFFNPPSLTRWQGIYVAKITLSSSAQLDALVVNHYELQLQFTCGNHTMEGPLSVDVQRDPGHIQCAGRFASPAGEIIQVPEMVTPGARLYTLLLPGMELQGAQMSITSAQDPPYFPGHFSINGQGWLQAPSQGLKGQAQKVFQLQILVNFGQGQSCHGMLIVKVLPAPSSQVSFLEQTQNITIPENLVPGSKVVQVQARGFDVRYEILSPMPCPLFSIGCVDGLVRTTAPLELAQAPGAAVTRLQVKAFERLWPWTSAKLELTVDVQSVNRWPPHCLPAMLVTQIPETTPVGTVLNTITCTDPDSPGSTLDYQLMFHRPPGTASLCLRDRVLQVNATLDCDTPGACFQYAASILVLDNGQPLMTTEVPVLVMVTPVNEFAPSCVPRTFRVREDARPHTLLGSVLGSDMDYPHDSIEFYISGGSAPFAMDRLSGEVRLLGPLDYELQKLYRLTVLLSDHSQDQDPTCHHSGSCTITIEVEDVNDHAPECEPPFQELTIHSHLGHSVEVTKVSCRVPQEPHRLVFSYSIVGGEGHGRGGLPGCGGGAGQGQQWPPSSATLFSGNSQSRFSLQGAVLVYNDLMLGLSWPEQPHTYELLIHVADAGPSTPHLSTTTTVIVHLVPWTASTVATSTHRATVRGVHRLLVSSMMTPLLVTDMEAFWQPESWFVVVLTVTSALLLLALGWLLSKLLQG</sequence>
<dbReference type="Pfam" id="PF00028">
    <property type="entry name" value="Cadherin"/>
    <property type="match status" value="1"/>
</dbReference>
<keyword evidence="10 14" id="KW-0472">Membrane</keyword>
<dbReference type="SMART" id="SM00985">
    <property type="entry name" value="UBA_e1_C"/>
    <property type="match status" value="1"/>
</dbReference>
<dbReference type="InterPro" id="IPR042449">
    <property type="entry name" value="Ub-E1_IAD_1"/>
</dbReference>
<keyword evidence="14" id="KW-1133">Transmembrane helix</keyword>
<dbReference type="InterPro" id="IPR035985">
    <property type="entry name" value="Ubiquitin-activating_enz"/>
</dbReference>
<dbReference type="FunFam" id="2.60.40.60:FF:000291">
    <property type="entry name" value="Cadherin related family member 4"/>
    <property type="match status" value="1"/>
</dbReference>
<keyword evidence="6 13" id="KW-0547">Nucleotide-binding</keyword>
<dbReference type="GO" id="GO:0016567">
    <property type="term" value="P:protein ubiquitination"/>
    <property type="evidence" value="ECO:0007669"/>
    <property type="project" value="UniProtKB-UniPathway"/>
</dbReference>
<dbReference type="GO" id="GO:0005737">
    <property type="term" value="C:cytoplasm"/>
    <property type="evidence" value="ECO:0007669"/>
    <property type="project" value="TreeGrafter"/>
</dbReference>
<dbReference type="GO" id="GO:0019782">
    <property type="term" value="F:ISG15 activating enzyme activity"/>
    <property type="evidence" value="ECO:0007669"/>
    <property type="project" value="TreeGrafter"/>
</dbReference>
<evidence type="ECO:0000259" key="15">
    <source>
        <dbReference type="PROSITE" id="PS50268"/>
    </source>
</evidence>
<evidence type="ECO:0000313" key="17">
    <source>
        <dbReference type="Proteomes" id="UP000299084"/>
    </source>
</evidence>
<dbReference type="NCBIfam" id="TIGR01408">
    <property type="entry name" value="Ube1"/>
    <property type="match status" value="1"/>
</dbReference>
<dbReference type="SUPFAM" id="SSF49313">
    <property type="entry name" value="Cadherin-like"/>
    <property type="match status" value="4"/>
</dbReference>
<dbReference type="SUPFAM" id="SSF69572">
    <property type="entry name" value="Activating enzymes of the ubiquitin-like proteins"/>
    <property type="match status" value="2"/>
</dbReference>
<dbReference type="InterPro" id="IPR002126">
    <property type="entry name" value="Cadherin-like_dom"/>
</dbReference>
<dbReference type="InterPro" id="IPR042063">
    <property type="entry name" value="Ubi_acti_E1_SCCH"/>
</dbReference>
<keyword evidence="8 11" id="KW-0106">Calcium</keyword>
<dbReference type="PANTHER" id="PTHR10953:SF143">
    <property type="entry name" value="UBIQUITIN-LIKE MODIFIER-ACTIVATING ENZYME 7"/>
    <property type="match status" value="1"/>
</dbReference>
<dbReference type="InterPro" id="IPR033127">
    <property type="entry name" value="UBQ-activ_enz_E1_Cys_AS"/>
</dbReference>
<dbReference type="InterPro" id="IPR019572">
    <property type="entry name" value="UBA_E1_SCCH"/>
</dbReference>
<keyword evidence="14" id="KW-0812">Transmembrane</keyword>
<dbReference type="Pfam" id="PF09358">
    <property type="entry name" value="E1_UFD"/>
    <property type="match status" value="1"/>
</dbReference>
<evidence type="ECO:0000256" key="11">
    <source>
        <dbReference type="PROSITE-ProRule" id="PRU00043"/>
    </source>
</evidence>
<keyword evidence="17" id="KW-1185">Reference proteome</keyword>
<dbReference type="InterPro" id="IPR015919">
    <property type="entry name" value="Cadherin-like_sf"/>
</dbReference>
<dbReference type="Proteomes" id="UP000299084">
    <property type="component" value="Unassembled WGS sequence"/>
</dbReference>
<dbReference type="PRINTS" id="PR01849">
    <property type="entry name" value="UBIQUITINACT"/>
</dbReference>
<dbReference type="InterPro" id="IPR000011">
    <property type="entry name" value="UBQ/SUMO-activ_enz_E1-like"/>
</dbReference>
<keyword evidence="7 13" id="KW-0833">Ubl conjugation pathway</keyword>
<dbReference type="PROSITE" id="PS00232">
    <property type="entry name" value="CADHERIN_1"/>
    <property type="match status" value="1"/>
</dbReference>
<dbReference type="PANTHER" id="PTHR10953">
    <property type="entry name" value="UBIQUITIN-ACTIVATING ENZYME E1"/>
    <property type="match status" value="1"/>
</dbReference>
<accession>A0A5N4CYK4</accession>
<dbReference type="Gene3D" id="3.40.50.12550">
    <property type="entry name" value="Ubiquitin-activating enzyme E1, inactive adenylation domain, subdomain 2"/>
    <property type="match status" value="1"/>
</dbReference>
<dbReference type="EMBL" id="JWIN03000017">
    <property type="protein sequence ID" value="KAB1263950.1"/>
    <property type="molecule type" value="Genomic_DNA"/>
</dbReference>
<dbReference type="InterPro" id="IPR018965">
    <property type="entry name" value="Ub-activating_enz_E1_C"/>
</dbReference>
<evidence type="ECO:0000256" key="1">
    <source>
        <dbReference type="ARBA" id="ARBA00004370"/>
    </source>
</evidence>
<protein>
    <submittedName>
        <fullName evidence="16">Ubiquitin-like modifier-activating enzyme 7</fullName>
    </submittedName>
</protein>
<evidence type="ECO:0000256" key="7">
    <source>
        <dbReference type="ARBA" id="ARBA00022786"/>
    </source>
</evidence>
<dbReference type="InterPro" id="IPR045886">
    <property type="entry name" value="ThiF/MoeB/HesA"/>
</dbReference>
<dbReference type="Gene3D" id="3.40.50.720">
    <property type="entry name" value="NAD(P)-binding Rossmann-like Domain"/>
    <property type="match status" value="1"/>
</dbReference>
<dbReference type="InterPro" id="IPR042302">
    <property type="entry name" value="E1_FCCH_sf"/>
</dbReference>
<comment type="similarity">
    <text evidence="3 13">Belongs to the ubiquitin-activating E1 family.</text>
</comment>
<dbReference type="FunFam" id="2.60.40.60:FF:000260">
    <property type="entry name" value="Cadherin related family member 4"/>
    <property type="match status" value="1"/>
</dbReference>
<proteinExistence type="inferred from homology"/>
<evidence type="ECO:0000256" key="14">
    <source>
        <dbReference type="SAM" id="Phobius"/>
    </source>
</evidence>
<evidence type="ECO:0000256" key="2">
    <source>
        <dbReference type="ARBA" id="ARBA00004906"/>
    </source>
</evidence>
<evidence type="ECO:0000256" key="6">
    <source>
        <dbReference type="ARBA" id="ARBA00022741"/>
    </source>
</evidence>
<dbReference type="CDD" id="cd01491">
    <property type="entry name" value="Ube1_repeat1"/>
    <property type="match status" value="1"/>
</dbReference>
<dbReference type="GO" id="GO:0032020">
    <property type="term" value="P:ISG15-protein conjugation"/>
    <property type="evidence" value="ECO:0007669"/>
    <property type="project" value="TreeGrafter"/>
</dbReference>
<evidence type="ECO:0000256" key="8">
    <source>
        <dbReference type="ARBA" id="ARBA00022837"/>
    </source>
</evidence>
<evidence type="ECO:0000256" key="5">
    <source>
        <dbReference type="ARBA" id="ARBA00022737"/>
    </source>
</evidence>
<dbReference type="FunFam" id="1.10.10.2660:FF:000004">
    <property type="entry name" value="Ubiquitin activating enzyme 1"/>
    <property type="match status" value="1"/>
</dbReference>
<keyword evidence="9 13" id="KW-0067">ATP-binding</keyword>
<evidence type="ECO:0000256" key="10">
    <source>
        <dbReference type="ARBA" id="ARBA00023136"/>
    </source>
</evidence>
<dbReference type="UniPathway" id="UPA00143"/>
<dbReference type="GO" id="GO:0045087">
    <property type="term" value="P:innate immune response"/>
    <property type="evidence" value="ECO:0007669"/>
    <property type="project" value="TreeGrafter"/>
</dbReference>
<gene>
    <name evidence="16" type="ORF">Cadr_000020351</name>
</gene>
<dbReference type="Gene3D" id="2.40.30.180">
    <property type="entry name" value="Ubiquitin-activating enzyme E1, FCCH domain"/>
    <property type="match status" value="1"/>
</dbReference>
<dbReference type="FunFam" id="3.40.50.720:FF:000320">
    <property type="entry name" value="ubiquitin-like modifier-activating enzyme 7"/>
    <property type="match status" value="1"/>
</dbReference>
<evidence type="ECO:0000256" key="3">
    <source>
        <dbReference type="ARBA" id="ARBA00005673"/>
    </source>
</evidence>
<dbReference type="FunFam" id="3.50.50.80:FF:000001">
    <property type="entry name" value="ubiquitin-like modifier-activating enzyme 1"/>
    <property type="match status" value="1"/>
</dbReference>
<reference evidence="16 17" key="1">
    <citation type="journal article" date="2019" name="Mol. Ecol. Resour.">
        <title>Improving Illumina assemblies with Hi-C and long reads: an example with the North African dromedary.</title>
        <authorList>
            <person name="Elbers J.P."/>
            <person name="Rogers M.F."/>
            <person name="Perelman P.L."/>
            <person name="Proskuryakova A.A."/>
            <person name="Serdyukova N.A."/>
            <person name="Johnson W.E."/>
            <person name="Horin P."/>
            <person name="Corander J."/>
            <person name="Murphy D."/>
            <person name="Burger P.A."/>
        </authorList>
    </citation>
    <scope>NUCLEOTIDE SEQUENCE [LARGE SCALE GENOMIC DNA]</scope>
    <source>
        <strain evidence="16">Drom800</strain>
        <tissue evidence="16">Blood</tissue>
    </source>
</reference>
<feature type="active site" description="Glycyl thioester intermediate" evidence="12">
    <location>
        <position position="599"/>
    </location>
</feature>
<dbReference type="GO" id="GO:0005886">
    <property type="term" value="C:plasma membrane"/>
    <property type="evidence" value="ECO:0007669"/>
    <property type="project" value="InterPro"/>
</dbReference>
<evidence type="ECO:0000256" key="13">
    <source>
        <dbReference type="RuleBase" id="RU000519"/>
    </source>
</evidence>
<keyword evidence="5" id="KW-0677">Repeat</keyword>
<organism evidence="16 17">
    <name type="scientific">Camelus dromedarius</name>
    <name type="common">Dromedary</name>
    <name type="synonym">Arabian camel</name>
    <dbReference type="NCBI Taxonomy" id="9838"/>
    <lineage>
        <taxon>Eukaryota</taxon>
        <taxon>Metazoa</taxon>
        <taxon>Chordata</taxon>
        <taxon>Craniata</taxon>
        <taxon>Vertebrata</taxon>
        <taxon>Euteleostomi</taxon>
        <taxon>Mammalia</taxon>
        <taxon>Eutheria</taxon>
        <taxon>Laurasiatheria</taxon>
        <taxon>Artiodactyla</taxon>
        <taxon>Tylopoda</taxon>
        <taxon>Camelidae</taxon>
        <taxon>Camelus</taxon>
    </lineage>
</organism>
<dbReference type="GO" id="GO:0005524">
    <property type="term" value="F:ATP binding"/>
    <property type="evidence" value="ECO:0007669"/>
    <property type="project" value="UniProtKB-KW"/>
</dbReference>
<name>A0A5N4CYK4_CAMDR</name>
<feature type="domain" description="Cadherin" evidence="15">
    <location>
        <begin position="1326"/>
        <end position="1432"/>
    </location>
</feature>
<feature type="transmembrane region" description="Helical" evidence="14">
    <location>
        <begin position="1713"/>
        <end position="1733"/>
    </location>
</feature>
<dbReference type="GO" id="GO:0007156">
    <property type="term" value="P:homophilic cell adhesion via plasma membrane adhesion molecules"/>
    <property type="evidence" value="ECO:0007669"/>
    <property type="project" value="InterPro"/>
</dbReference>
<dbReference type="Gene3D" id="2.60.40.60">
    <property type="entry name" value="Cadherins"/>
    <property type="match status" value="3"/>
</dbReference>
<dbReference type="SMART" id="SM00112">
    <property type="entry name" value="CA"/>
    <property type="match status" value="2"/>
</dbReference>
<evidence type="ECO:0000256" key="4">
    <source>
        <dbReference type="ARBA" id="ARBA00022598"/>
    </source>
</evidence>
<dbReference type="InterPro" id="IPR018075">
    <property type="entry name" value="UBQ-activ_enz_E1"/>
</dbReference>
<dbReference type="InterPro" id="IPR000594">
    <property type="entry name" value="ThiF_NAD_FAD-bd"/>
</dbReference>
<evidence type="ECO:0000256" key="9">
    <source>
        <dbReference type="ARBA" id="ARBA00022840"/>
    </source>
</evidence>
<keyword evidence="4 13" id="KW-0436">Ligase</keyword>
<dbReference type="GO" id="GO:0006974">
    <property type="term" value="P:DNA damage response"/>
    <property type="evidence" value="ECO:0007669"/>
    <property type="project" value="TreeGrafter"/>
</dbReference>
<dbReference type="Pfam" id="PF00899">
    <property type="entry name" value="ThiF"/>
    <property type="match status" value="2"/>
</dbReference>
<dbReference type="PROSITE" id="PS50268">
    <property type="entry name" value="CADHERIN_2"/>
    <property type="match status" value="2"/>
</dbReference>
<dbReference type="CDD" id="cd11304">
    <property type="entry name" value="Cadherin_repeat"/>
    <property type="match status" value="2"/>
</dbReference>